<evidence type="ECO:0000313" key="2">
    <source>
        <dbReference type="Proteomes" id="UP001054945"/>
    </source>
</evidence>
<proteinExistence type="predicted"/>
<dbReference type="AlphaFoldDB" id="A0AAV4N6F0"/>
<sequence length="148" mass="16473">MPEKRPLLKQSANNVLRFICPSLTSIGSVMKNRPSSSVQRYLGHGGKQTVRLEKVNSAGKFACQGARVGTQATRVSLKPFPPLPLFSRINYARAVAGGWELPLLELFFCQSLPKEYRPHFPILRLPQVKIGVIGKGGVGLRCLWVWNF</sequence>
<dbReference type="Proteomes" id="UP001054945">
    <property type="component" value="Unassembled WGS sequence"/>
</dbReference>
<accession>A0AAV4N6F0</accession>
<evidence type="ECO:0000313" key="1">
    <source>
        <dbReference type="EMBL" id="GIX79954.1"/>
    </source>
</evidence>
<organism evidence="1 2">
    <name type="scientific">Caerostris extrusa</name>
    <name type="common">Bark spider</name>
    <name type="synonym">Caerostris bankana</name>
    <dbReference type="NCBI Taxonomy" id="172846"/>
    <lineage>
        <taxon>Eukaryota</taxon>
        <taxon>Metazoa</taxon>
        <taxon>Ecdysozoa</taxon>
        <taxon>Arthropoda</taxon>
        <taxon>Chelicerata</taxon>
        <taxon>Arachnida</taxon>
        <taxon>Araneae</taxon>
        <taxon>Araneomorphae</taxon>
        <taxon>Entelegynae</taxon>
        <taxon>Araneoidea</taxon>
        <taxon>Araneidae</taxon>
        <taxon>Caerostris</taxon>
    </lineage>
</organism>
<name>A0AAV4N6F0_CAEEX</name>
<protein>
    <submittedName>
        <fullName evidence="1">Uncharacterized protein</fullName>
    </submittedName>
</protein>
<dbReference type="EMBL" id="BPLR01002989">
    <property type="protein sequence ID" value="GIX79954.1"/>
    <property type="molecule type" value="Genomic_DNA"/>
</dbReference>
<gene>
    <name evidence="1" type="ORF">CEXT_78771</name>
</gene>
<comment type="caution">
    <text evidence="1">The sequence shown here is derived from an EMBL/GenBank/DDBJ whole genome shotgun (WGS) entry which is preliminary data.</text>
</comment>
<reference evidence="1 2" key="1">
    <citation type="submission" date="2021-06" db="EMBL/GenBank/DDBJ databases">
        <title>Caerostris extrusa draft genome.</title>
        <authorList>
            <person name="Kono N."/>
            <person name="Arakawa K."/>
        </authorList>
    </citation>
    <scope>NUCLEOTIDE SEQUENCE [LARGE SCALE GENOMIC DNA]</scope>
</reference>
<keyword evidence="2" id="KW-1185">Reference proteome</keyword>